<organism evidence="4 5">
    <name type="scientific">Cuscuta australis</name>
    <dbReference type="NCBI Taxonomy" id="267555"/>
    <lineage>
        <taxon>Eukaryota</taxon>
        <taxon>Viridiplantae</taxon>
        <taxon>Streptophyta</taxon>
        <taxon>Embryophyta</taxon>
        <taxon>Tracheophyta</taxon>
        <taxon>Spermatophyta</taxon>
        <taxon>Magnoliopsida</taxon>
        <taxon>eudicotyledons</taxon>
        <taxon>Gunneridae</taxon>
        <taxon>Pentapetalae</taxon>
        <taxon>asterids</taxon>
        <taxon>lamiids</taxon>
        <taxon>Solanales</taxon>
        <taxon>Convolvulaceae</taxon>
        <taxon>Cuscuteae</taxon>
        <taxon>Cuscuta</taxon>
        <taxon>Cuscuta subgen. Grammica</taxon>
        <taxon>Cuscuta sect. Cleistogrammica</taxon>
    </lineage>
</organism>
<feature type="repeat" description="RCC1" evidence="2">
    <location>
        <begin position="291"/>
        <end position="339"/>
    </location>
</feature>
<dbReference type="PROSITE" id="PS00626">
    <property type="entry name" value="RCC1_2"/>
    <property type="match status" value="2"/>
</dbReference>
<feature type="repeat" description="RCC1" evidence="2">
    <location>
        <begin position="88"/>
        <end position="142"/>
    </location>
</feature>
<dbReference type="InterPro" id="IPR009091">
    <property type="entry name" value="RCC1/BLIP-II"/>
</dbReference>
<dbReference type="PANTHER" id="PTHR22870:SF365">
    <property type="entry name" value="REGULATOR OF CHROMOSOME CONDENSATION (CELL CYCLE REGULATORY PROTEIN)-RELATED"/>
    <property type="match status" value="1"/>
</dbReference>
<protein>
    <recommendedName>
        <fullName evidence="3">RCC1-like domain-containing protein</fullName>
    </recommendedName>
</protein>
<dbReference type="EMBL" id="NQVE01000027">
    <property type="protein sequence ID" value="RAL53279.1"/>
    <property type="molecule type" value="Genomic_DNA"/>
</dbReference>
<dbReference type="PANTHER" id="PTHR22870">
    <property type="entry name" value="REGULATOR OF CHROMOSOME CONDENSATION"/>
    <property type="match status" value="1"/>
</dbReference>
<dbReference type="Pfam" id="PF25390">
    <property type="entry name" value="WD40_RLD"/>
    <property type="match status" value="1"/>
</dbReference>
<name>A0A328E9J1_9ASTE</name>
<dbReference type="PRINTS" id="PR00633">
    <property type="entry name" value="RCCNDNSATION"/>
</dbReference>
<keyword evidence="5" id="KW-1185">Reference proteome</keyword>
<dbReference type="InterPro" id="IPR051210">
    <property type="entry name" value="Ub_ligase/GEF_domain"/>
</dbReference>
<feature type="repeat" description="RCC1" evidence="2">
    <location>
        <begin position="143"/>
        <end position="195"/>
    </location>
</feature>
<comment type="caution">
    <text evidence="4">The sequence shown here is derived from an EMBL/GenBank/DDBJ whole genome shotgun (WGS) entry which is preliminary data.</text>
</comment>
<dbReference type="Gene3D" id="2.130.10.30">
    <property type="entry name" value="Regulator of chromosome condensation 1/beta-lactamase-inhibitor protein II"/>
    <property type="match status" value="2"/>
</dbReference>
<gene>
    <name evidence="4" type="ORF">DM860_006951</name>
</gene>
<keyword evidence="1" id="KW-0677">Repeat</keyword>
<accession>A0A328E9J1</accession>
<evidence type="ECO:0000259" key="3">
    <source>
        <dbReference type="Pfam" id="PF25390"/>
    </source>
</evidence>
<dbReference type="Proteomes" id="UP000249390">
    <property type="component" value="Unassembled WGS sequence"/>
</dbReference>
<dbReference type="PROSITE" id="PS50012">
    <property type="entry name" value="RCC1_3"/>
    <property type="match status" value="7"/>
</dbReference>
<evidence type="ECO:0000313" key="5">
    <source>
        <dbReference type="Proteomes" id="UP000249390"/>
    </source>
</evidence>
<reference evidence="4 5" key="1">
    <citation type="submission" date="2018-06" db="EMBL/GenBank/DDBJ databases">
        <title>The Genome of Cuscuta australis (Dodder) Provides Insight into the Evolution of Plant Parasitism.</title>
        <authorList>
            <person name="Liu H."/>
        </authorList>
    </citation>
    <scope>NUCLEOTIDE SEQUENCE [LARGE SCALE GENOMIC DNA]</scope>
    <source>
        <strain evidence="5">cv. Yunnan</strain>
        <tissue evidence="4">Vines</tissue>
    </source>
</reference>
<sequence length="451" mass="48047">MQLMFSFKRQRFSTSGFLVGLSRRWICSQRGRTVMSFGDGSHGALGLPKPIVGLGSDVYEPTPISCLPCDVTSIAAGHFHSIAVTREGHVYSWGRNTEAQLGRHHLSPREKWNEPKRVEGLDKVRVRSAFASGVVSAALAEDGSLWVWGSSKNGQLGLGEGLTKAVLPSRVETLAGEHIVKASFGWGHALAMSASGKLFGWGYYADGRIGKIGKELEISPLEEEKSPQLKSPEKTFISAEEAAEQSVFEAIEKEKDMPIIWKPGLVEELLGVTVEDIACGLDHSLVVCSDGTLLSGGSNAYGQLGRTSQDLGLHPVDIGGFRASSVASGLGHSLAVCEDPSSGPKVFSWGWNQSCQLGRQCPAVALGHIPLLVEGLEGETPKSVSAGRAHSLVVTTKNGVWAWGCGKNGRLGLCSSADEAEPMLVDFCQDFEVLEAVAGLDHTLVLGEIVS</sequence>
<feature type="repeat" description="RCC1" evidence="2">
    <location>
        <begin position="344"/>
        <end position="397"/>
    </location>
</feature>
<evidence type="ECO:0000256" key="1">
    <source>
        <dbReference type="ARBA" id="ARBA00022737"/>
    </source>
</evidence>
<feature type="repeat" description="RCC1" evidence="2">
    <location>
        <begin position="32"/>
        <end position="87"/>
    </location>
</feature>
<dbReference type="AlphaFoldDB" id="A0A328E9J1"/>
<dbReference type="InterPro" id="IPR000408">
    <property type="entry name" value="Reg_chr_condens"/>
</dbReference>
<dbReference type="SUPFAM" id="SSF50985">
    <property type="entry name" value="RCC1/BLIP-II"/>
    <property type="match status" value="1"/>
</dbReference>
<feature type="repeat" description="RCC1" evidence="2">
    <location>
        <begin position="196"/>
        <end position="290"/>
    </location>
</feature>
<dbReference type="InterPro" id="IPR058923">
    <property type="entry name" value="RCC1-like_dom"/>
</dbReference>
<feature type="domain" description="RCC1-like" evidence="3">
    <location>
        <begin position="34"/>
        <end position="445"/>
    </location>
</feature>
<evidence type="ECO:0000313" key="4">
    <source>
        <dbReference type="EMBL" id="RAL53279.1"/>
    </source>
</evidence>
<feature type="repeat" description="RCC1" evidence="2">
    <location>
        <begin position="398"/>
        <end position="449"/>
    </location>
</feature>
<evidence type="ECO:0000256" key="2">
    <source>
        <dbReference type="PROSITE-ProRule" id="PRU00235"/>
    </source>
</evidence>
<proteinExistence type="predicted"/>